<gene>
    <name evidence="1" type="primary">ORF14917</name>
</gene>
<proteinExistence type="predicted"/>
<sequence>MPYPETKIVIYLSVESVNQDWVDSVLFYQHRLLILLFLKCVTSLSFCSHYIPFFAWLAAVPFLHILLQCDGAHVIHFLAATFEEIEVVEKKGTDRFGKKKYYRNVHRCQLHSRSLCLYR</sequence>
<dbReference type="AlphaFoldDB" id="A0A0B6Y7B4"/>
<evidence type="ECO:0000313" key="1">
    <source>
        <dbReference type="EMBL" id="CEK51948.1"/>
    </source>
</evidence>
<accession>A0A0B6Y7B4</accession>
<organism evidence="1">
    <name type="scientific">Arion vulgaris</name>
    <dbReference type="NCBI Taxonomy" id="1028688"/>
    <lineage>
        <taxon>Eukaryota</taxon>
        <taxon>Metazoa</taxon>
        <taxon>Spiralia</taxon>
        <taxon>Lophotrochozoa</taxon>
        <taxon>Mollusca</taxon>
        <taxon>Gastropoda</taxon>
        <taxon>Heterobranchia</taxon>
        <taxon>Euthyneura</taxon>
        <taxon>Panpulmonata</taxon>
        <taxon>Eupulmonata</taxon>
        <taxon>Stylommatophora</taxon>
        <taxon>Helicina</taxon>
        <taxon>Arionoidea</taxon>
        <taxon>Arionidae</taxon>
        <taxon>Arion</taxon>
    </lineage>
</organism>
<reference evidence="1" key="1">
    <citation type="submission" date="2014-12" db="EMBL/GenBank/DDBJ databases">
        <title>Insight into the proteome of Arion vulgaris.</title>
        <authorList>
            <person name="Aradska J."/>
            <person name="Bulat T."/>
            <person name="Smidak R."/>
            <person name="Sarate P."/>
            <person name="Gangsoo J."/>
            <person name="Sialana F."/>
            <person name="Bilban M."/>
            <person name="Lubec G."/>
        </authorList>
    </citation>
    <scope>NUCLEOTIDE SEQUENCE</scope>
    <source>
        <tissue evidence="1">Skin</tissue>
    </source>
</reference>
<dbReference type="EMBL" id="HACG01005083">
    <property type="protein sequence ID" value="CEK51948.1"/>
    <property type="molecule type" value="Transcribed_RNA"/>
</dbReference>
<protein>
    <submittedName>
        <fullName evidence="1">Uncharacterized protein</fullName>
    </submittedName>
</protein>
<name>A0A0B6Y7B4_9EUPU</name>